<reference evidence="3 4" key="1">
    <citation type="submission" date="2015-12" db="EMBL/GenBank/DDBJ databases">
        <title>The genome of Folsomia candida.</title>
        <authorList>
            <person name="Faddeeva A."/>
            <person name="Derks M.F."/>
            <person name="Anvar Y."/>
            <person name="Smit S."/>
            <person name="Van Straalen N."/>
            <person name="Roelofs D."/>
        </authorList>
    </citation>
    <scope>NUCLEOTIDE SEQUENCE [LARGE SCALE GENOMIC DNA]</scope>
    <source>
        <strain evidence="3 4">VU population</strain>
        <tissue evidence="3">Whole body</tissue>
    </source>
</reference>
<evidence type="ECO:0000313" key="3">
    <source>
        <dbReference type="EMBL" id="OXA63870.1"/>
    </source>
</evidence>
<accession>A0A226F3D7</accession>
<dbReference type="OMA" id="HACECTF"/>
<dbReference type="AlphaFoldDB" id="A0A226F3D7"/>
<comment type="caution">
    <text evidence="3">The sequence shown here is derived from an EMBL/GenBank/DDBJ whole genome shotgun (WGS) entry which is preliminary data.</text>
</comment>
<keyword evidence="4" id="KW-1185">Reference proteome</keyword>
<dbReference type="InterPro" id="IPR009686">
    <property type="entry name" value="Senescence/spartin_C"/>
</dbReference>
<feature type="domain" description="Senescence" evidence="2">
    <location>
        <begin position="200"/>
        <end position="391"/>
    </location>
</feature>
<dbReference type="InterPro" id="IPR045036">
    <property type="entry name" value="Spartin-like"/>
</dbReference>
<proteinExistence type="predicted"/>
<evidence type="ECO:0000313" key="4">
    <source>
        <dbReference type="Proteomes" id="UP000198287"/>
    </source>
</evidence>
<dbReference type="GO" id="GO:0051301">
    <property type="term" value="P:cell division"/>
    <property type="evidence" value="ECO:0007669"/>
    <property type="project" value="TreeGrafter"/>
</dbReference>
<dbReference type="PANTHER" id="PTHR21068:SF43">
    <property type="entry name" value="SPARTIN"/>
    <property type="match status" value="1"/>
</dbReference>
<dbReference type="OrthoDB" id="20821at2759"/>
<feature type="compositionally biased region" description="Polar residues" evidence="1">
    <location>
        <begin position="401"/>
        <end position="416"/>
    </location>
</feature>
<gene>
    <name evidence="3" type="ORF">Fcan01_03507</name>
</gene>
<dbReference type="GO" id="GO:0030514">
    <property type="term" value="P:negative regulation of BMP signaling pathway"/>
    <property type="evidence" value="ECO:0007669"/>
    <property type="project" value="TreeGrafter"/>
</dbReference>
<evidence type="ECO:0000256" key="1">
    <source>
        <dbReference type="SAM" id="MobiDB-lite"/>
    </source>
</evidence>
<dbReference type="STRING" id="158441.A0A226F3D7"/>
<feature type="region of interest" description="Disordered" evidence="1">
    <location>
        <begin position="394"/>
        <end position="416"/>
    </location>
</feature>
<dbReference type="Pfam" id="PF06911">
    <property type="entry name" value="Senescence"/>
    <property type="match status" value="1"/>
</dbReference>
<dbReference type="GO" id="GO:0005886">
    <property type="term" value="C:plasma membrane"/>
    <property type="evidence" value="ECO:0007669"/>
    <property type="project" value="TreeGrafter"/>
</dbReference>
<evidence type="ECO:0000259" key="2">
    <source>
        <dbReference type="Pfam" id="PF06911"/>
    </source>
</evidence>
<organism evidence="3 4">
    <name type="scientific">Folsomia candida</name>
    <name type="common">Springtail</name>
    <dbReference type="NCBI Taxonomy" id="158441"/>
    <lineage>
        <taxon>Eukaryota</taxon>
        <taxon>Metazoa</taxon>
        <taxon>Ecdysozoa</taxon>
        <taxon>Arthropoda</taxon>
        <taxon>Hexapoda</taxon>
        <taxon>Collembola</taxon>
        <taxon>Entomobryomorpha</taxon>
        <taxon>Isotomoidea</taxon>
        <taxon>Isotomidae</taxon>
        <taxon>Proisotominae</taxon>
        <taxon>Folsomia</taxon>
    </lineage>
</organism>
<dbReference type="PANTHER" id="PTHR21068">
    <property type="entry name" value="SPARTIN"/>
    <property type="match status" value="1"/>
</dbReference>
<name>A0A226F3D7_FOLCA</name>
<dbReference type="Proteomes" id="UP000198287">
    <property type="component" value="Unassembled WGS sequence"/>
</dbReference>
<protein>
    <submittedName>
        <fullName evidence="3">Spartin</fullName>
    </submittedName>
</protein>
<sequence length="416" mass="44274">MNFSIDSGDQISPAPQESSPAFVSHLMSMADSISSIVPSGFGSFGGNRVSGKEVFFCSDVQLYFISPPEEQRTISPLPFQLVTLRIVMLNPNNQVGGQPPAYIDAESWFYPLIPLQSPVLRTTQGHYIFPDVTSNASGGSVGIILPSSVTPEIRHTFETLLLTLCGLTNFPSEETTNISELFRRDANSTTMNIVTTITDGMVAVAEIASEGISEGTTKTVQLLSEGVNYEKMQLPQSVDPVIIPPAVKETVESVMEYTGKVVALSSVVVSKVEEATAILTTYLASCVQSSATSTLSVLSGKSELESAQCVNKVLEVTGSVMNGIGTIYSGLRQSGKVLVDAIANNTVQLVEHCYGPEAGEIADKAATAVTNVTTLGLLHSTTIEPDKVASRVAKDTGKALLNQTPATFNPQDNERQ</sequence>
<dbReference type="EMBL" id="LNIX01000001">
    <property type="protein sequence ID" value="OXA63870.1"/>
    <property type="molecule type" value="Genomic_DNA"/>
</dbReference>